<organism evidence="6 7">
    <name type="scientific">Candidatus Muproteobacteria bacterium RBG_16_65_34</name>
    <dbReference type="NCBI Taxonomy" id="1817760"/>
    <lineage>
        <taxon>Bacteria</taxon>
        <taxon>Pseudomonadati</taxon>
        <taxon>Pseudomonadota</taxon>
        <taxon>Candidatus Muproteobacteria</taxon>
    </lineage>
</organism>
<gene>
    <name evidence="6" type="ORF">A2151_07525</name>
</gene>
<evidence type="ECO:0000256" key="3">
    <source>
        <dbReference type="ARBA" id="ARBA00023004"/>
    </source>
</evidence>
<keyword evidence="1" id="KW-0001">2Fe-2S</keyword>
<dbReference type="InterPro" id="IPR036922">
    <property type="entry name" value="Rieske_2Fe-2S_sf"/>
</dbReference>
<protein>
    <submittedName>
        <fullName evidence="6">Ferredoxin</fullName>
    </submittedName>
</protein>
<dbReference type="InterPro" id="IPR017941">
    <property type="entry name" value="Rieske_2Fe-2S"/>
</dbReference>
<name>A0A1F6TL54_9PROT</name>
<keyword evidence="4" id="KW-0411">Iron-sulfur</keyword>
<accession>A0A1F6TL54</accession>
<keyword evidence="3" id="KW-0408">Iron</keyword>
<evidence type="ECO:0000313" key="7">
    <source>
        <dbReference type="Proteomes" id="UP000178885"/>
    </source>
</evidence>
<dbReference type="Gene3D" id="2.102.10.10">
    <property type="entry name" value="Rieske [2Fe-2S] iron-sulphur domain"/>
    <property type="match status" value="1"/>
</dbReference>
<proteinExistence type="predicted"/>
<evidence type="ECO:0000256" key="1">
    <source>
        <dbReference type="ARBA" id="ARBA00022714"/>
    </source>
</evidence>
<comment type="caution">
    <text evidence="6">The sequence shown here is derived from an EMBL/GenBank/DDBJ whole genome shotgun (WGS) entry which is preliminary data.</text>
</comment>
<keyword evidence="2" id="KW-0479">Metal-binding</keyword>
<dbReference type="Pfam" id="PF00355">
    <property type="entry name" value="Rieske"/>
    <property type="match status" value="1"/>
</dbReference>
<dbReference type="GO" id="GO:0051537">
    <property type="term" value="F:2 iron, 2 sulfur cluster binding"/>
    <property type="evidence" value="ECO:0007669"/>
    <property type="project" value="UniProtKB-KW"/>
</dbReference>
<sequence>MADWVDVAGVNEIPPGGSKVVYVEDAKIALFNLGGSFHAIEDVCTHDGEELASGKIEGEEIVCPRHGARFRIKTGEVTAPPAYEPVYAFPLRVQDGRIQIRDDRWE</sequence>
<dbReference type="EMBL" id="MFSU01000095">
    <property type="protein sequence ID" value="OGI45808.1"/>
    <property type="molecule type" value="Genomic_DNA"/>
</dbReference>
<dbReference type="AlphaFoldDB" id="A0A1F6TL54"/>
<dbReference type="SUPFAM" id="SSF50022">
    <property type="entry name" value="ISP domain"/>
    <property type="match status" value="1"/>
</dbReference>
<dbReference type="PANTHER" id="PTHR21496">
    <property type="entry name" value="FERREDOXIN-RELATED"/>
    <property type="match status" value="1"/>
</dbReference>
<evidence type="ECO:0000313" key="6">
    <source>
        <dbReference type="EMBL" id="OGI45808.1"/>
    </source>
</evidence>
<dbReference type="CDD" id="cd03528">
    <property type="entry name" value="Rieske_RO_ferredoxin"/>
    <property type="match status" value="1"/>
</dbReference>
<dbReference type="PANTHER" id="PTHR21496:SF23">
    <property type="entry name" value="3-PHENYLPROPIONATE_CINNAMIC ACID DIOXYGENASE FERREDOXIN SUBUNIT"/>
    <property type="match status" value="1"/>
</dbReference>
<feature type="domain" description="Rieske" evidence="5">
    <location>
        <begin position="5"/>
        <end position="100"/>
    </location>
</feature>
<dbReference type="PROSITE" id="PS51296">
    <property type="entry name" value="RIESKE"/>
    <property type="match status" value="1"/>
</dbReference>
<dbReference type="Proteomes" id="UP000178885">
    <property type="component" value="Unassembled WGS sequence"/>
</dbReference>
<evidence type="ECO:0000256" key="2">
    <source>
        <dbReference type="ARBA" id="ARBA00022723"/>
    </source>
</evidence>
<evidence type="ECO:0000259" key="5">
    <source>
        <dbReference type="PROSITE" id="PS51296"/>
    </source>
</evidence>
<evidence type="ECO:0000256" key="4">
    <source>
        <dbReference type="ARBA" id="ARBA00023014"/>
    </source>
</evidence>
<reference evidence="6 7" key="1">
    <citation type="journal article" date="2016" name="Nat. Commun.">
        <title>Thousands of microbial genomes shed light on interconnected biogeochemical processes in an aquifer system.</title>
        <authorList>
            <person name="Anantharaman K."/>
            <person name="Brown C.T."/>
            <person name="Hug L.A."/>
            <person name="Sharon I."/>
            <person name="Castelle C.J."/>
            <person name="Probst A.J."/>
            <person name="Thomas B.C."/>
            <person name="Singh A."/>
            <person name="Wilkins M.J."/>
            <person name="Karaoz U."/>
            <person name="Brodie E.L."/>
            <person name="Williams K.H."/>
            <person name="Hubbard S.S."/>
            <person name="Banfield J.F."/>
        </authorList>
    </citation>
    <scope>NUCLEOTIDE SEQUENCE [LARGE SCALE GENOMIC DNA]</scope>
</reference>
<dbReference type="GO" id="GO:0046872">
    <property type="term" value="F:metal ion binding"/>
    <property type="evidence" value="ECO:0007669"/>
    <property type="project" value="UniProtKB-KW"/>
</dbReference>
<dbReference type="STRING" id="1817760.A2151_07525"/>